<dbReference type="Pfam" id="PF03992">
    <property type="entry name" value="ABM"/>
    <property type="match status" value="1"/>
</dbReference>
<accession>A0ABU1WN57</accession>
<evidence type="ECO:0000313" key="3">
    <source>
        <dbReference type="Proteomes" id="UP001265700"/>
    </source>
</evidence>
<keyword evidence="3" id="KW-1185">Reference proteome</keyword>
<sequence>MIAVIFELEPREGATPRYFDHAAALRPELEKIDGFLSVERFESLSQPGRYLSLSFWRDEAAVRQWRCQPRHREAQQDGRSAVLAHYRLRVATVVRDYGLEERDQVPADSLSALT</sequence>
<dbReference type="SUPFAM" id="SSF54909">
    <property type="entry name" value="Dimeric alpha+beta barrel"/>
    <property type="match status" value="1"/>
</dbReference>
<dbReference type="RefSeq" id="WP_310316006.1">
    <property type="nucleotide sequence ID" value="NZ_JAVDWU010000004.1"/>
</dbReference>
<dbReference type="InterPro" id="IPR007138">
    <property type="entry name" value="ABM_dom"/>
</dbReference>
<comment type="caution">
    <text evidence="2">The sequence shown here is derived from an EMBL/GenBank/DDBJ whole genome shotgun (WGS) entry which is preliminary data.</text>
</comment>
<organism evidence="2 3">
    <name type="scientific">Hydrogenophaga palleronii</name>
    <dbReference type="NCBI Taxonomy" id="65655"/>
    <lineage>
        <taxon>Bacteria</taxon>
        <taxon>Pseudomonadati</taxon>
        <taxon>Pseudomonadota</taxon>
        <taxon>Betaproteobacteria</taxon>
        <taxon>Burkholderiales</taxon>
        <taxon>Comamonadaceae</taxon>
        <taxon>Hydrogenophaga</taxon>
    </lineage>
</organism>
<dbReference type="InterPro" id="IPR052936">
    <property type="entry name" value="Jasmonate_Hydroxylase-like"/>
</dbReference>
<feature type="domain" description="ABM" evidence="1">
    <location>
        <begin position="2"/>
        <end position="94"/>
    </location>
</feature>
<dbReference type="PANTHER" id="PTHR37811">
    <property type="entry name" value="BLL5343 PROTEIN"/>
    <property type="match status" value="1"/>
</dbReference>
<dbReference type="InterPro" id="IPR011008">
    <property type="entry name" value="Dimeric_a/b-barrel"/>
</dbReference>
<gene>
    <name evidence="2" type="ORF">J2W49_002447</name>
</gene>
<dbReference type="GO" id="GO:0004497">
    <property type="term" value="F:monooxygenase activity"/>
    <property type="evidence" value="ECO:0007669"/>
    <property type="project" value="UniProtKB-KW"/>
</dbReference>
<dbReference type="PANTHER" id="PTHR37811:SF2">
    <property type="entry name" value="ABM DOMAIN-CONTAINING PROTEIN"/>
    <property type="match status" value="1"/>
</dbReference>
<protein>
    <submittedName>
        <fullName evidence="2">Heme-degrading monooxygenase HmoA</fullName>
    </submittedName>
</protein>
<dbReference type="EMBL" id="JAVDWU010000004">
    <property type="protein sequence ID" value="MDR7150489.1"/>
    <property type="molecule type" value="Genomic_DNA"/>
</dbReference>
<proteinExistence type="predicted"/>
<evidence type="ECO:0000313" key="2">
    <source>
        <dbReference type="EMBL" id="MDR7150489.1"/>
    </source>
</evidence>
<dbReference type="Proteomes" id="UP001265700">
    <property type="component" value="Unassembled WGS sequence"/>
</dbReference>
<reference evidence="2 3" key="1">
    <citation type="submission" date="2023-07" db="EMBL/GenBank/DDBJ databases">
        <title>Sorghum-associated microbial communities from plants grown in Nebraska, USA.</title>
        <authorList>
            <person name="Schachtman D."/>
        </authorList>
    </citation>
    <scope>NUCLEOTIDE SEQUENCE [LARGE SCALE GENOMIC DNA]</scope>
    <source>
        <strain evidence="2 3">4249</strain>
    </source>
</reference>
<keyword evidence="2" id="KW-0560">Oxidoreductase</keyword>
<evidence type="ECO:0000259" key="1">
    <source>
        <dbReference type="PROSITE" id="PS51725"/>
    </source>
</evidence>
<keyword evidence="2" id="KW-0503">Monooxygenase</keyword>
<dbReference type="PROSITE" id="PS51725">
    <property type="entry name" value="ABM"/>
    <property type="match status" value="1"/>
</dbReference>
<name>A0ABU1WN57_9BURK</name>
<dbReference type="Gene3D" id="3.30.70.100">
    <property type="match status" value="1"/>
</dbReference>